<name>A0A941E4C1_9BURK</name>
<comment type="caution">
    <text evidence="1">The sequence shown here is derived from an EMBL/GenBank/DDBJ whole genome shotgun (WGS) entry which is preliminary data.</text>
</comment>
<gene>
    <name evidence="1" type="ORF">KDM90_10155</name>
</gene>
<dbReference type="AlphaFoldDB" id="A0A941E4C1"/>
<dbReference type="Proteomes" id="UP000678545">
    <property type="component" value="Unassembled WGS sequence"/>
</dbReference>
<organism evidence="1 2">
    <name type="scientific">Undibacterium fentianense</name>
    <dbReference type="NCBI Taxonomy" id="2828728"/>
    <lineage>
        <taxon>Bacteria</taxon>
        <taxon>Pseudomonadati</taxon>
        <taxon>Pseudomonadota</taxon>
        <taxon>Betaproteobacteria</taxon>
        <taxon>Burkholderiales</taxon>
        <taxon>Oxalobacteraceae</taxon>
        <taxon>Undibacterium</taxon>
    </lineage>
</organism>
<keyword evidence="2" id="KW-1185">Reference proteome</keyword>
<reference evidence="1" key="1">
    <citation type="submission" date="2021-04" db="EMBL/GenBank/DDBJ databases">
        <title>novel species isolated from subtropical streams in China.</title>
        <authorList>
            <person name="Lu H."/>
        </authorList>
    </citation>
    <scope>NUCLEOTIDE SEQUENCE</scope>
    <source>
        <strain evidence="1">FT137W</strain>
    </source>
</reference>
<sequence length="206" mass="23612">MLVYSHLSIPKSPLLSDIEELLSDFQELGIFQRYGTYCLLINSLLVHCLRDRAHSATLAQCYAVLESPSHRYFLGHQDFVRAEQLAGHVACIVKHRNHADQTHTLVDFGLGNLQKMTPMAPQVVATTMHRRASYLASITLKPNLHLTWWKVNQIPNLDEEFRAQASILNQLIAELQSFQQQRRPHGLHQCYPKLANHRLPSRLDSM</sequence>
<dbReference type="EMBL" id="JAGSPJ010000004">
    <property type="protein sequence ID" value="MBR7800354.1"/>
    <property type="molecule type" value="Genomic_DNA"/>
</dbReference>
<protein>
    <submittedName>
        <fullName evidence="1">Uncharacterized protein</fullName>
    </submittedName>
</protein>
<dbReference type="RefSeq" id="WP_212675498.1">
    <property type="nucleotide sequence ID" value="NZ_JAGSPJ010000004.1"/>
</dbReference>
<evidence type="ECO:0000313" key="2">
    <source>
        <dbReference type="Proteomes" id="UP000678545"/>
    </source>
</evidence>
<proteinExistence type="predicted"/>
<evidence type="ECO:0000313" key="1">
    <source>
        <dbReference type="EMBL" id="MBR7800354.1"/>
    </source>
</evidence>
<accession>A0A941E4C1</accession>